<protein>
    <recommendedName>
        <fullName evidence="4">PEP-CTERM sorting domain-containing protein</fullName>
    </recommendedName>
</protein>
<organism evidence="2 3">
    <name type="scientific">Zooshikella harenae</name>
    <dbReference type="NCBI Taxonomy" id="2827238"/>
    <lineage>
        <taxon>Bacteria</taxon>
        <taxon>Pseudomonadati</taxon>
        <taxon>Pseudomonadota</taxon>
        <taxon>Gammaproteobacteria</taxon>
        <taxon>Oceanospirillales</taxon>
        <taxon>Zooshikellaceae</taxon>
        <taxon>Zooshikella</taxon>
    </lineage>
</organism>
<sequence length="365" mass="39011">MKTPFKKLPLALLVTAGISAPLTQAAELPLMLPTPLLPYAIQYDDFASFSMPVLNYFTQADSSVALVPGPYGTTVQPSEPWYIKSAPGELGMDGEYIVIATGTNNAGVNSNADISNLIDPAYQTPDGAPANSDSFSTVTADPVVNPETLNGVADPGGISGEAGLNDLEDSWDINVGTLLDYLGEDTQMVVMFNHNELNSDVGDFGAQALYAWAKVWITENDGTDSGLGSFYLRNTELGADNPEPTDWVLAAGDVCLDPTTFIPDPGCMSDPENDDIFFSHNLGADNAAYGVVSPTLDAAMRGLVNPENYTLHADIRLYDEDDGYEQAFIMAARTTTPDEPPPVPTPGILALFGLGLLSMRWSRRK</sequence>
<feature type="signal peptide" evidence="1">
    <location>
        <begin position="1"/>
        <end position="25"/>
    </location>
</feature>
<evidence type="ECO:0000256" key="1">
    <source>
        <dbReference type="SAM" id="SignalP"/>
    </source>
</evidence>
<accession>A0ABS5ZBI6</accession>
<dbReference type="Proteomes" id="UP000690515">
    <property type="component" value="Unassembled WGS sequence"/>
</dbReference>
<keyword evidence="3" id="KW-1185">Reference proteome</keyword>
<evidence type="ECO:0000313" key="2">
    <source>
        <dbReference type="EMBL" id="MBU2711238.1"/>
    </source>
</evidence>
<gene>
    <name evidence="2" type="ORF">KCG35_09205</name>
</gene>
<dbReference type="RefSeq" id="WP_215819401.1">
    <property type="nucleotide sequence ID" value="NZ_JAGSOY010000016.1"/>
</dbReference>
<evidence type="ECO:0008006" key="4">
    <source>
        <dbReference type="Google" id="ProtNLM"/>
    </source>
</evidence>
<evidence type="ECO:0000313" key="3">
    <source>
        <dbReference type="Proteomes" id="UP000690515"/>
    </source>
</evidence>
<feature type="chain" id="PRO_5045364384" description="PEP-CTERM sorting domain-containing protein" evidence="1">
    <location>
        <begin position="26"/>
        <end position="365"/>
    </location>
</feature>
<name>A0ABS5ZBI6_9GAMM</name>
<dbReference type="EMBL" id="JAGSOY010000016">
    <property type="protein sequence ID" value="MBU2711238.1"/>
    <property type="molecule type" value="Genomic_DNA"/>
</dbReference>
<comment type="caution">
    <text evidence="2">The sequence shown here is derived from an EMBL/GenBank/DDBJ whole genome shotgun (WGS) entry which is preliminary data.</text>
</comment>
<keyword evidence="1" id="KW-0732">Signal</keyword>
<reference evidence="2 3" key="1">
    <citation type="submission" date="2021-04" db="EMBL/GenBank/DDBJ databases">
        <authorList>
            <person name="Pira H."/>
            <person name="Risdian C."/>
            <person name="Wink J."/>
        </authorList>
    </citation>
    <scope>NUCLEOTIDE SEQUENCE [LARGE SCALE GENOMIC DNA]</scope>
    <source>
        <strain evidence="2 3">WH53</strain>
    </source>
</reference>
<proteinExistence type="predicted"/>